<organism evidence="3 4">
    <name type="scientific">Streptomyces qinglanensis</name>
    <dbReference type="NCBI Taxonomy" id="943816"/>
    <lineage>
        <taxon>Bacteria</taxon>
        <taxon>Bacillati</taxon>
        <taxon>Actinomycetota</taxon>
        <taxon>Actinomycetes</taxon>
        <taxon>Kitasatosporales</taxon>
        <taxon>Streptomycetaceae</taxon>
        <taxon>Streptomyces</taxon>
    </lineage>
</organism>
<gene>
    <name evidence="3" type="ORF">SAMN05421870_106300</name>
</gene>
<dbReference type="AlphaFoldDB" id="A0A1H9TN03"/>
<feature type="region of interest" description="Disordered" evidence="1">
    <location>
        <begin position="1"/>
        <end position="141"/>
    </location>
</feature>
<feature type="transmembrane region" description="Helical" evidence="2">
    <location>
        <begin position="151"/>
        <end position="169"/>
    </location>
</feature>
<dbReference type="Proteomes" id="UP000182841">
    <property type="component" value="Unassembled WGS sequence"/>
</dbReference>
<feature type="compositionally biased region" description="Low complexity" evidence="1">
    <location>
        <begin position="54"/>
        <end position="84"/>
    </location>
</feature>
<keyword evidence="2" id="KW-1133">Transmembrane helix</keyword>
<keyword evidence="2" id="KW-0812">Transmembrane</keyword>
<keyword evidence="4" id="KW-1185">Reference proteome</keyword>
<evidence type="ECO:0000313" key="3">
    <source>
        <dbReference type="EMBL" id="SER98690.1"/>
    </source>
</evidence>
<dbReference type="EMBL" id="FOGO01000006">
    <property type="protein sequence ID" value="SER98690.1"/>
    <property type="molecule type" value="Genomic_DNA"/>
</dbReference>
<feature type="compositionally biased region" description="Basic and acidic residues" evidence="1">
    <location>
        <begin position="33"/>
        <end position="53"/>
    </location>
</feature>
<feature type="compositionally biased region" description="Polar residues" evidence="1">
    <location>
        <begin position="23"/>
        <end position="32"/>
    </location>
</feature>
<name>A0A1H9TN03_9ACTN</name>
<feature type="compositionally biased region" description="Basic and acidic residues" evidence="1">
    <location>
        <begin position="115"/>
        <end position="129"/>
    </location>
</feature>
<accession>A0A1H9TN03</accession>
<feature type="transmembrane region" description="Helical" evidence="2">
    <location>
        <begin position="175"/>
        <end position="195"/>
    </location>
</feature>
<feature type="transmembrane region" description="Helical" evidence="2">
    <location>
        <begin position="202"/>
        <end position="221"/>
    </location>
</feature>
<dbReference type="STRING" id="943816.AN217_18830"/>
<keyword evidence="2" id="KW-0472">Membrane</keyword>
<reference evidence="4" key="1">
    <citation type="submission" date="2016-10" db="EMBL/GenBank/DDBJ databases">
        <authorList>
            <person name="Varghese N."/>
            <person name="Submissions S."/>
        </authorList>
    </citation>
    <scope>NUCLEOTIDE SEQUENCE [LARGE SCALE GENOMIC DNA]</scope>
    <source>
        <strain evidence="4">CGMCC 4.6825</strain>
    </source>
</reference>
<evidence type="ECO:0000313" key="4">
    <source>
        <dbReference type="Proteomes" id="UP000182841"/>
    </source>
</evidence>
<evidence type="ECO:0000256" key="1">
    <source>
        <dbReference type="SAM" id="MobiDB-lite"/>
    </source>
</evidence>
<evidence type="ECO:0000256" key="2">
    <source>
        <dbReference type="SAM" id="Phobius"/>
    </source>
</evidence>
<feature type="compositionally biased region" description="Low complexity" evidence="1">
    <location>
        <begin position="131"/>
        <end position="140"/>
    </location>
</feature>
<protein>
    <submittedName>
        <fullName evidence="3">Uncharacterized protein</fullName>
    </submittedName>
</protein>
<proteinExistence type="predicted"/>
<sequence length="227" mass="22957">MGTAVGRGSHPVPGRDTLPCMSEANSPSSSARVRTEDRALADDADRADDRDPAGADPESASGAERAGSAGRNAADAPEAAHAPGGPAGSGERPAPDRLSAATGHDGRSGPTGPDDEARRAGEPEAREPGEPEGAAVERPALTPRQARRIRIALSAVVMLAVAVALVVRLRSAPSVLTVGFYGLALILSGTAIVLSRRGRTRVATAVLGLGFVLVVFGEWLLGAPGSP</sequence>